<dbReference type="EMBL" id="JBAMMX010000009">
    <property type="protein sequence ID" value="KAK6934058.1"/>
    <property type="molecule type" value="Genomic_DNA"/>
</dbReference>
<dbReference type="GO" id="GO:0016787">
    <property type="term" value="F:hydrolase activity"/>
    <property type="evidence" value="ECO:0007669"/>
    <property type="project" value="UniProtKB-KW"/>
</dbReference>
<evidence type="ECO:0000259" key="1">
    <source>
        <dbReference type="Pfam" id="PF12697"/>
    </source>
</evidence>
<dbReference type="PANTHER" id="PTHR46438">
    <property type="entry name" value="ALPHA/BETA-HYDROLASES SUPERFAMILY PROTEIN"/>
    <property type="match status" value="1"/>
</dbReference>
<dbReference type="GO" id="GO:0009507">
    <property type="term" value="C:chloroplast"/>
    <property type="evidence" value="ECO:0007669"/>
    <property type="project" value="TreeGrafter"/>
</dbReference>
<dbReference type="AlphaFoldDB" id="A0AAN8VFI0"/>
<sequence length="250" mass="29156">MELDSTYRNDDKLSYMRNYNFMVNHSHKRKRNSKSKLWVKNICETESKTRVSWEFKNMLYSSCSVSPSVGIEFLDSNGRRLVKPRIYQLTSKCQMRRRVLQPTQGLARLPFKLEGYKFWMWQGYKIHYIEKGEGFPIVLIHRFGAFAFHWRYNILELSKRYKVYVIDLLSFGWSEKAIIEYDAMRDRIVDFLKEIVKEPAVLVGNNLGGFATLVSVVGLPEQVVGVALLNTTGQFGDPNSKIDKTEDSIL</sequence>
<dbReference type="SUPFAM" id="SSF53474">
    <property type="entry name" value="alpha/beta-Hydrolases"/>
    <property type="match status" value="1"/>
</dbReference>
<name>A0AAN8VFI0_9MAGN</name>
<reference evidence="2 3" key="1">
    <citation type="submission" date="2023-12" db="EMBL/GenBank/DDBJ databases">
        <title>A high-quality genome assembly for Dillenia turbinata (Dilleniales).</title>
        <authorList>
            <person name="Chanderbali A."/>
        </authorList>
    </citation>
    <scope>NUCLEOTIDE SEQUENCE [LARGE SCALE GENOMIC DNA]</scope>
    <source>
        <strain evidence="2">LSX21</strain>
        <tissue evidence="2">Leaf</tissue>
    </source>
</reference>
<accession>A0AAN8VFI0</accession>
<comment type="caution">
    <text evidence="2">The sequence shown here is derived from an EMBL/GenBank/DDBJ whole genome shotgun (WGS) entry which is preliminary data.</text>
</comment>
<gene>
    <name evidence="2" type="ORF">RJ641_036952</name>
</gene>
<dbReference type="Proteomes" id="UP001370490">
    <property type="component" value="Unassembled WGS sequence"/>
</dbReference>
<evidence type="ECO:0000313" key="3">
    <source>
        <dbReference type="Proteomes" id="UP001370490"/>
    </source>
</evidence>
<dbReference type="PRINTS" id="PR00111">
    <property type="entry name" value="ABHYDROLASE"/>
</dbReference>
<dbReference type="InterPro" id="IPR000073">
    <property type="entry name" value="AB_hydrolase_1"/>
</dbReference>
<keyword evidence="2" id="KW-0378">Hydrolase</keyword>
<keyword evidence="3" id="KW-1185">Reference proteome</keyword>
<dbReference type="Gene3D" id="3.40.50.1820">
    <property type="entry name" value="alpha/beta hydrolase"/>
    <property type="match status" value="1"/>
</dbReference>
<evidence type="ECO:0000313" key="2">
    <source>
        <dbReference type="EMBL" id="KAK6934058.1"/>
    </source>
</evidence>
<organism evidence="2 3">
    <name type="scientific">Dillenia turbinata</name>
    <dbReference type="NCBI Taxonomy" id="194707"/>
    <lineage>
        <taxon>Eukaryota</taxon>
        <taxon>Viridiplantae</taxon>
        <taxon>Streptophyta</taxon>
        <taxon>Embryophyta</taxon>
        <taxon>Tracheophyta</taxon>
        <taxon>Spermatophyta</taxon>
        <taxon>Magnoliopsida</taxon>
        <taxon>eudicotyledons</taxon>
        <taxon>Gunneridae</taxon>
        <taxon>Pentapetalae</taxon>
        <taxon>Dilleniales</taxon>
        <taxon>Dilleniaceae</taxon>
        <taxon>Dillenia</taxon>
    </lineage>
</organism>
<dbReference type="PANTHER" id="PTHR46438:SF2">
    <property type="entry name" value="ALPHA_BETA-HYDROLASES SUPERFAMILY PROTEIN"/>
    <property type="match status" value="1"/>
</dbReference>
<proteinExistence type="predicted"/>
<dbReference type="InterPro" id="IPR029058">
    <property type="entry name" value="AB_hydrolase_fold"/>
</dbReference>
<protein>
    <submittedName>
        <fullName evidence="2">Alpha/beta hydrolase fold-1</fullName>
    </submittedName>
</protein>
<feature type="domain" description="AB hydrolase-1" evidence="1">
    <location>
        <begin position="137"/>
        <end position="231"/>
    </location>
</feature>
<dbReference type="Pfam" id="PF12697">
    <property type="entry name" value="Abhydrolase_6"/>
    <property type="match status" value="1"/>
</dbReference>